<gene>
    <name evidence="5" type="ORF">DPBNPPHM_01470</name>
</gene>
<keyword evidence="3" id="KW-0732">Signal</keyword>
<dbReference type="GO" id="GO:0006508">
    <property type="term" value="P:proteolysis"/>
    <property type="evidence" value="ECO:0007669"/>
    <property type="project" value="UniProtKB-KW"/>
</dbReference>
<organism evidence="5 6">
    <name type="scientific">BD1-7 clade bacterium</name>
    <dbReference type="NCBI Taxonomy" id="2029982"/>
    <lineage>
        <taxon>Bacteria</taxon>
        <taxon>Pseudomonadati</taxon>
        <taxon>Pseudomonadota</taxon>
        <taxon>Gammaproteobacteria</taxon>
        <taxon>Cellvibrionales</taxon>
        <taxon>Spongiibacteraceae</taxon>
        <taxon>BD1-7 clade</taxon>
    </lineage>
</organism>
<dbReference type="EMBL" id="CACSII010000016">
    <property type="protein sequence ID" value="CAA0111285.1"/>
    <property type="molecule type" value="Genomic_DNA"/>
</dbReference>
<dbReference type="AlphaFoldDB" id="A0A5S9Q1D7"/>
<dbReference type="GO" id="GO:0004252">
    <property type="term" value="F:serine-type endopeptidase activity"/>
    <property type="evidence" value="ECO:0007669"/>
    <property type="project" value="InterPro"/>
</dbReference>
<evidence type="ECO:0000313" key="6">
    <source>
        <dbReference type="Proteomes" id="UP000434580"/>
    </source>
</evidence>
<dbReference type="Proteomes" id="UP000434580">
    <property type="component" value="Unassembled WGS sequence"/>
</dbReference>
<feature type="domain" description="P/Homo B" evidence="4">
    <location>
        <begin position="511"/>
        <end position="645"/>
    </location>
</feature>
<reference evidence="5 6" key="1">
    <citation type="submission" date="2019-11" db="EMBL/GenBank/DDBJ databases">
        <authorList>
            <person name="Holert J."/>
        </authorList>
    </citation>
    <scope>NUCLEOTIDE SEQUENCE [LARGE SCALE GENOMIC DNA]</scope>
    <source>
        <strain evidence="5">BC5_2</strain>
    </source>
</reference>
<sequence>MKFTYKSLITLVCLFFAAASLQAKTLTIQADKWQLISFPRLPGEADSASRTVESVFQLSGASNGNALVSVWAWQYGTTESTSGPVTGWRWKSWHASADIDMPRLTYLNTGVGYWVKTSRELVVDLDGFDTMDGNTTLYAGWNLIGLSNEDLLPYDQALAGVGFAQLWSYDHNQQRFLSVQRAADTDVLINEDFRLVGGHRGYWVFRQSSDPQVTIDPLLETLLPPDIDVAPYETVIEYGTAQPWSKTAGDIDVGDDGVLDFPNTQSFLDFGDFSTRKTMSIRNAGKGVLSWDAEILSGANWLLIEATDSEGNPVLADTVHGVAGAGDSELALVVNRRNLAPTFGNPLTATLKITSGSQEKEITVLMDVADVVGDYEITVNLQEIDGKVADLHNPKYFLSFARDGEGTANVKAFLDEERSLLIPHITYLSGSIVPNPQSSVLVTGQLYLPPKTSKDLGAEFNPYDQEIRREFTFVGERSDGQDGLTPMDLRGEYYENVYGILDEPIQLRGEFVARRLSPTPARTDRVESNDPEQSDDENIYTLSVNKRVKIASLVTSLGIDHPEPSSLKVTLISPENTSVVLHQNTDRSLANAVFPSSDDVWDIDGLERFTGEQSLGQWKLKVVNTSQEPYELKNWSIDVSGANVYRVEGSIKTPISGATVTITGCGYSETKDLSGRFFSFDGLIPCDYDVSVSGFGYETLTTSVSVRDCLQVKSEGHTCETDEDFTVLIDYDPNTPLTSGRPVPILHQGDMKILVTPQAITLATGLDGNSTVRAVDITDYDEAPFHDNSPSRQWELWKNGSVVYLPNANGSVGISPASQYTNTMNLIANAEDSTDWQLFNYFVENTDTSLPPGIQRAYKIVQKSVNDDSYDSGLTSHLRFINQNSTGQTFSAKGGERLTFSVFVKAGTASEFIFSPATNGAPMWAEKVRISDGYIYNSNGLEMAVDIQSLDQGWKRISITTAMPIGDEYPETFESLSILFALSRDGNFISGNTSEETLYIYGPQITVTPRLWVPIAVGDITTFIPGVLTEAVVTPYAPTSGKQLLAGQTPTAQDYIVTTSATGVDKFWTYTFPNEEDNAGFYTLKLRSDYTPSGGSQSQAETFETFSVAYKATDKLHLDVASVHASAGQLPTSQSEPVSSRIYHLIEATTFDVDRAPLQTDPANGGLEDTMHFKEAVDSLTKTNEAGDSSTVIHEPASEEGGSHYRMMISVGQLYSTGSSYGSYTTTNDLDINIRLDSGVQSQKEAE</sequence>
<evidence type="ECO:0000313" key="5">
    <source>
        <dbReference type="EMBL" id="CAA0111285.1"/>
    </source>
</evidence>
<dbReference type="SUPFAM" id="SSF49785">
    <property type="entry name" value="Galactose-binding domain-like"/>
    <property type="match status" value="1"/>
</dbReference>
<dbReference type="Gene3D" id="2.60.40.1120">
    <property type="entry name" value="Carboxypeptidase-like, regulatory domain"/>
    <property type="match status" value="1"/>
</dbReference>
<dbReference type="OrthoDB" id="9790784at2"/>
<feature type="chain" id="PRO_5024859888" description="P/Homo B domain-containing protein" evidence="3">
    <location>
        <begin position="24"/>
        <end position="1247"/>
    </location>
</feature>
<dbReference type="InterPro" id="IPR008979">
    <property type="entry name" value="Galactose-bd-like_sf"/>
</dbReference>
<name>A0A5S9Q1D7_9GAMM</name>
<dbReference type="InterPro" id="IPR008969">
    <property type="entry name" value="CarboxyPept-like_regulatory"/>
</dbReference>
<dbReference type="InterPro" id="IPR002884">
    <property type="entry name" value="P_dom"/>
</dbReference>
<evidence type="ECO:0000259" key="4">
    <source>
        <dbReference type="PROSITE" id="PS51829"/>
    </source>
</evidence>
<dbReference type="PROSITE" id="PS51829">
    <property type="entry name" value="P_HOMO_B"/>
    <property type="match status" value="1"/>
</dbReference>
<accession>A0A5S9Q1D7</accession>
<dbReference type="SUPFAM" id="SSF49464">
    <property type="entry name" value="Carboxypeptidase regulatory domain-like"/>
    <property type="match status" value="1"/>
</dbReference>
<evidence type="ECO:0000256" key="2">
    <source>
        <dbReference type="ARBA" id="ARBA00022801"/>
    </source>
</evidence>
<feature type="signal peptide" evidence="3">
    <location>
        <begin position="1"/>
        <end position="23"/>
    </location>
</feature>
<evidence type="ECO:0000256" key="1">
    <source>
        <dbReference type="ARBA" id="ARBA00022670"/>
    </source>
</evidence>
<keyword evidence="1" id="KW-0645">Protease</keyword>
<proteinExistence type="predicted"/>
<keyword evidence="2" id="KW-0378">Hydrolase</keyword>
<protein>
    <recommendedName>
        <fullName evidence="4">P/Homo B domain-containing protein</fullName>
    </recommendedName>
</protein>
<evidence type="ECO:0000256" key="3">
    <source>
        <dbReference type="SAM" id="SignalP"/>
    </source>
</evidence>
<dbReference type="Gene3D" id="2.60.120.260">
    <property type="entry name" value="Galactose-binding domain-like"/>
    <property type="match status" value="1"/>
</dbReference>
<dbReference type="Pfam" id="PF01483">
    <property type="entry name" value="P_proprotein"/>
    <property type="match status" value="1"/>
</dbReference>